<proteinExistence type="predicted"/>
<dbReference type="STRING" id="1454003.AW10_02319"/>
<gene>
    <name evidence="1" type="ORF">AW10_02319</name>
</gene>
<name>A0A011NVX4_9PROT</name>
<evidence type="ECO:0000313" key="2">
    <source>
        <dbReference type="Proteomes" id="UP000021816"/>
    </source>
</evidence>
<accession>A0A011NVX4</accession>
<sequence>MQLLILCAPVWFVRPGVVQVFTLQINLRAAKQLRPTPGVIDRTRSADVVPQFVVEFGEELRIALRAGVGFLQFVECADQGFSDKDTPVLAEMARSVRQIVNINGHQQSPCSGLQNLHSIKRPVPSPSARLQRHGSLRHP</sequence>
<comment type="caution">
    <text evidence="1">The sequence shown here is derived from an EMBL/GenBank/DDBJ whole genome shotgun (WGS) entry which is preliminary data.</text>
</comment>
<dbReference type="EMBL" id="JEMX01000053">
    <property type="protein sequence ID" value="EXI79466.1"/>
    <property type="molecule type" value="Genomic_DNA"/>
</dbReference>
<organism evidence="1 2">
    <name type="scientific">Candidatus Accumulibacter appositus</name>
    <dbReference type="NCBI Taxonomy" id="1454003"/>
    <lineage>
        <taxon>Bacteria</taxon>
        <taxon>Pseudomonadati</taxon>
        <taxon>Pseudomonadota</taxon>
        <taxon>Betaproteobacteria</taxon>
        <taxon>Candidatus Accumulibacter</taxon>
    </lineage>
</organism>
<dbReference type="Proteomes" id="UP000021816">
    <property type="component" value="Unassembled WGS sequence"/>
</dbReference>
<reference evidence="1 2" key="1">
    <citation type="submission" date="2014-02" db="EMBL/GenBank/DDBJ databases">
        <title>Expanding our view of genomic diversity in Candidatus Accumulibacter clades.</title>
        <authorList>
            <person name="Skennerton C.T."/>
            <person name="Barr J.J."/>
            <person name="Slater F.R."/>
            <person name="Bond P.L."/>
            <person name="Tyson G.W."/>
        </authorList>
    </citation>
    <scope>NUCLEOTIDE SEQUENCE [LARGE SCALE GENOMIC DNA]</scope>
    <source>
        <strain evidence="2">BA-92</strain>
    </source>
</reference>
<dbReference type="AlphaFoldDB" id="A0A011NVX4"/>
<protein>
    <submittedName>
        <fullName evidence="1">Uncharacterized protein</fullName>
    </submittedName>
</protein>
<evidence type="ECO:0000313" key="1">
    <source>
        <dbReference type="EMBL" id="EXI79466.1"/>
    </source>
</evidence>